<name>A0A3S4AQD6_9PEZI</name>
<dbReference type="AlphaFoldDB" id="A0A3S4AQD6"/>
<evidence type="ECO:0000313" key="3">
    <source>
        <dbReference type="EMBL" id="SPQ23332.1"/>
    </source>
</evidence>
<dbReference type="InterPro" id="IPR011009">
    <property type="entry name" value="Kinase-like_dom_sf"/>
</dbReference>
<evidence type="ECO:0000313" key="4">
    <source>
        <dbReference type="Proteomes" id="UP000289323"/>
    </source>
</evidence>
<feature type="region of interest" description="Disordered" evidence="1">
    <location>
        <begin position="1"/>
        <end position="43"/>
    </location>
</feature>
<evidence type="ECO:0000256" key="1">
    <source>
        <dbReference type="SAM" id="MobiDB-lite"/>
    </source>
</evidence>
<dbReference type="InterPro" id="IPR002575">
    <property type="entry name" value="Aminoglycoside_PTrfase"/>
</dbReference>
<organism evidence="3 4">
    <name type="scientific">Thermothielavioides terrestris</name>
    <dbReference type="NCBI Taxonomy" id="2587410"/>
    <lineage>
        <taxon>Eukaryota</taxon>
        <taxon>Fungi</taxon>
        <taxon>Dikarya</taxon>
        <taxon>Ascomycota</taxon>
        <taxon>Pezizomycotina</taxon>
        <taxon>Sordariomycetes</taxon>
        <taxon>Sordariomycetidae</taxon>
        <taxon>Sordariales</taxon>
        <taxon>Chaetomiaceae</taxon>
        <taxon>Thermothielavioides</taxon>
    </lineage>
</organism>
<gene>
    <name evidence="3" type="ORF">TT172_LOCUS5751</name>
</gene>
<reference evidence="3 4" key="1">
    <citation type="submission" date="2018-04" db="EMBL/GenBank/DDBJ databases">
        <authorList>
            <person name="Huttner S."/>
            <person name="Dainat J."/>
        </authorList>
    </citation>
    <scope>NUCLEOTIDE SEQUENCE [LARGE SCALE GENOMIC DNA]</scope>
</reference>
<dbReference type="EMBL" id="OUUZ01000010">
    <property type="protein sequence ID" value="SPQ23332.1"/>
    <property type="molecule type" value="Genomic_DNA"/>
</dbReference>
<feature type="compositionally biased region" description="Pro residues" evidence="1">
    <location>
        <begin position="1"/>
        <end position="11"/>
    </location>
</feature>
<accession>A0A3S4AQD6</accession>
<dbReference type="PANTHER" id="PTHR21310:SF15">
    <property type="entry name" value="AMINOGLYCOSIDE PHOSPHOTRANSFERASE DOMAIN-CONTAINING PROTEIN"/>
    <property type="match status" value="1"/>
</dbReference>
<dbReference type="CDD" id="cd05120">
    <property type="entry name" value="APH_ChoK_like"/>
    <property type="match status" value="1"/>
</dbReference>
<dbReference type="PANTHER" id="PTHR21310">
    <property type="entry name" value="AMINOGLYCOSIDE PHOSPHOTRANSFERASE-RELATED-RELATED"/>
    <property type="match status" value="1"/>
</dbReference>
<dbReference type="InterPro" id="IPR051678">
    <property type="entry name" value="AGP_Transferase"/>
</dbReference>
<feature type="domain" description="Aminoglycoside phosphotransferase" evidence="2">
    <location>
        <begin position="103"/>
        <end position="274"/>
    </location>
</feature>
<dbReference type="Pfam" id="PF01636">
    <property type="entry name" value="APH"/>
    <property type="match status" value="1"/>
</dbReference>
<sequence>MSSSKPTPPQEFPGDVPVKLHHRSVETVGYGDSDELSAARESSRRLRSMYRQKMLAKGVRVPDSPPPPPRLVDQPLVRKLLEAGGTVISEKTAFSCLVKHACGTRVTKFYRSGIRRSEVEAIRFVSEHTSIPVPRVYDVGDQHFTMEFIEGETLPAAWDRSLSAQDRALVIRQLRDYIGQLRALKSPDGVICSFGGRPVVDARRWSYYEAGVRDMIRSQMRADHEIVLTHGDLHGINILVRPGIGVVAIVDWELAGYYPEYLDLLRLFRTPDWSCGYYSALLDIFPKSYDAEFVVDQAITHWSGH</sequence>
<proteinExistence type="predicted"/>
<dbReference type="SUPFAM" id="SSF56112">
    <property type="entry name" value="Protein kinase-like (PK-like)"/>
    <property type="match status" value="1"/>
</dbReference>
<evidence type="ECO:0000259" key="2">
    <source>
        <dbReference type="Pfam" id="PF01636"/>
    </source>
</evidence>
<protein>
    <submittedName>
        <fullName evidence="3">Da522e16-a016-4b2d-a7a9-ac2be99e5a5a</fullName>
    </submittedName>
</protein>
<dbReference type="Proteomes" id="UP000289323">
    <property type="component" value="Unassembled WGS sequence"/>
</dbReference>
<dbReference type="Gene3D" id="3.90.1200.10">
    <property type="match status" value="1"/>
</dbReference>